<evidence type="ECO:0000313" key="5">
    <source>
        <dbReference type="Proteomes" id="UP000321484"/>
    </source>
</evidence>
<gene>
    <name evidence="4" type="ORF">AFE02nite_13990</name>
</gene>
<evidence type="ECO:0000256" key="2">
    <source>
        <dbReference type="SAM" id="Phobius"/>
    </source>
</evidence>
<organism evidence="4 5">
    <name type="scientific">Actinotalea fermentans</name>
    <dbReference type="NCBI Taxonomy" id="43671"/>
    <lineage>
        <taxon>Bacteria</taxon>
        <taxon>Bacillati</taxon>
        <taxon>Actinomycetota</taxon>
        <taxon>Actinomycetes</taxon>
        <taxon>Micrococcales</taxon>
        <taxon>Cellulomonadaceae</taxon>
        <taxon>Actinotalea</taxon>
    </lineage>
</organism>
<name>A0A511YWV0_9CELL</name>
<evidence type="ECO:0000313" key="4">
    <source>
        <dbReference type="EMBL" id="GEN79665.1"/>
    </source>
</evidence>
<accession>A0A511YWV0</accession>
<keyword evidence="2" id="KW-0812">Transmembrane</keyword>
<protein>
    <submittedName>
        <fullName evidence="4">Uncharacterized protein</fullName>
    </submittedName>
</protein>
<sequence>MTTWHATALALGAALAAATPTPSPEPAAATGPGIAGFLVTFALVVACIPLFLSMTRKVRGVRYRDADGGAAASRGEAGDGRDEPASRG</sequence>
<keyword evidence="5" id="KW-1185">Reference proteome</keyword>
<dbReference type="AlphaFoldDB" id="A0A511YWV0"/>
<dbReference type="RefSeq" id="WP_052113671.1">
    <property type="nucleotide sequence ID" value="NZ_BJYK01000002.1"/>
</dbReference>
<feature type="signal peptide" evidence="3">
    <location>
        <begin position="1"/>
        <end position="16"/>
    </location>
</feature>
<keyword evidence="2" id="KW-0472">Membrane</keyword>
<comment type="caution">
    <text evidence="4">The sequence shown here is derived from an EMBL/GenBank/DDBJ whole genome shotgun (WGS) entry which is preliminary data.</text>
</comment>
<feature type="transmembrane region" description="Helical" evidence="2">
    <location>
        <begin position="34"/>
        <end position="54"/>
    </location>
</feature>
<feature type="compositionally biased region" description="Basic and acidic residues" evidence="1">
    <location>
        <begin position="76"/>
        <end position="88"/>
    </location>
</feature>
<dbReference type="EMBL" id="BJYK01000002">
    <property type="protein sequence ID" value="GEN79665.1"/>
    <property type="molecule type" value="Genomic_DNA"/>
</dbReference>
<evidence type="ECO:0000256" key="3">
    <source>
        <dbReference type="SAM" id="SignalP"/>
    </source>
</evidence>
<keyword evidence="2" id="KW-1133">Transmembrane helix</keyword>
<proteinExistence type="predicted"/>
<keyword evidence="3" id="KW-0732">Signal</keyword>
<feature type="chain" id="PRO_5038537248" evidence="3">
    <location>
        <begin position="17"/>
        <end position="88"/>
    </location>
</feature>
<reference evidence="4 5" key="1">
    <citation type="submission" date="2019-07" db="EMBL/GenBank/DDBJ databases">
        <title>Whole genome shotgun sequence of Actinotalea fermentans NBRC 105374.</title>
        <authorList>
            <person name="Hosoyama A."/>
            <person name="Uohara A."/>
            <person name="Ohji S."/>
            <person name="Ichikawa N."/>
        </authorList>
    </citation>
    <scope>NUCLEOTIDE SEQUENCE [LARGE SCALE GENOMIC DNA]</scope>
    <source>
        <strain evidence="4 5">NBRC 105374</strain>
    </source>
</reference>
<evidence type="ECO:0000256" key="1">
    <source>
        <dbReference type="SAM" id="MobiDB-lite"/>
    </source>
</evidence>
<feature type="region of interest" description="Disordered" evidence="1">
    <location>
        <begin position="65"/>
        <end position="88"/>
    </location>
</feature>
<dbReference type="Proteomes" id="UP000321484">
    <property type="component" value="Unassembled WGS sequence"/>
</dbReference>